<dbReference type="SUPFAM" id="SSF53474">
    <property type="entry name" value="alpha/beta-Hydrolases"/>
    <property type="match status" value="1"/>
</dbReference>
<protein>
    <submittedName>
        <fullName evidence="3">Phospholipase</fullName>
    </submittedName>
</protein>
<dbReference type="EMBL" id="QWDC01000002">
    <property type="protein sequence ID" value="RFZ93028.1"/>
    <property type="molecule type" value="Genomic_DNA"/>
</dbReference>
<gene>
    <name evidence="3" type="ORF">D0C36_11845</name>
</gene>
<evidence type="ECO:0000259" key="2">
    <source>
        <dbReference type="Pfam" id="PF02230"/>
    </source>
</evidence>
<dbReference type="Pfam" id="PF02230">
    <property type="entry name" value="Abhydrolase_2"/>
    <property type="match status" value="1"/>
</dbReference>
<evidence type="ECO:0000256" key="1">
    <source>
        <dbReference type="ARBA" id="ARBA00022729"/>
    </source>
</evidence>
<evidence type="ECO:0000313" key="4">
    <source>
        <dbReference type="Proteomes" id="UP000264217"/>
    </source>
</evidence>
<dbReference type="AlphaFoldDB" id="A0A372NUT4"/>
<dbReference type="Gene3D" id="3.40.50.1820">
    <property type="entry name" value="alpha/beta hydrolase"/>
    <property type="match status" value="1"/>
</dbReference>
<organism evidence="3 4">
    <name type="scientific">Mucilaginibacter conchicola</name>
    <dbReference type="NCBI Taxonomy" id="2303333"/>
    <lineage>
        <taxon>Bacteria</taxon>
        <taxon>Pseudomonadati</taxon>
        <taxon>Bacteroidota</taxon>
        <taxon>Sphingobacteriia</taxon>
        <taxon>Sphingobacteriales</taxon>
        <taxon>Sphingobacteriaceae</taxon>
        <taxon>Mucilaginibacter</taxon>
    </lineage>
</organism>
<keyword evidence="4" id="KW-1185">Reference proteome</keyword>
<name>A0A372NUT4_9SPHI</name>
<sequence>MLGIIYLAFPFYTQAQIKQDLSAFDRGTYAYKADTLPYRILFPRHFDPKQKYPLLIMLHGAGERGNDNNAQLAYGTEMLLNDTIRDKYPAIVVLPQCPKDGYWSNVDIQKDDKGKRSYHFQEGGEPTPAMHALLGLVEQFLDKPYVNKKRVYVGGLSMGGMGTLELLRRKPKVFAAAFAIAGGDNSNNVEKYARRVPLWIFHGAKDSIVSLDHAEVVVAALRNTGADPKFTIYPTLGHNCWNKAFSEPDLIPWLFSNSK</sequence>
<dbReference type="InterPro" id="IPR003140">
    <property type="entry name" value="PLipase/COase/thioEstase"/>
</dbReference>
<reference evidence="3 4" key="1">
    <citation type="submission" date="2018-08" db="EMBL/GenBank/DDBJ databases">
        <title>Mucilaginibacter sp. MYSH2.</title>
        <authorList>
            <person name="Seo T."/>
        </authorList>
    </citation>
    <scope>NUCLEOTIDE SEQUENCE [LARGE SCALE GENOMIC DNA]</scope>
    <source>
        <strain evidence="3 4">MYSH2</strain>
    </source>
</reference>
<dbReference type="InterPro" id="IPR050955">
    <property type="entry name" value="Plant_Biomass_Hydrol_Est"/>
</dbReference>
<dbReference type="Proteomes" id="UP000264217">
    <property type="component" value="Unassembled WGS sequence"/>
</dbReference>
<comment type="caution">
    <text evidence="3">The sequence shown here is derived from an EMBL/GenBank/DDBJ whole genome shotgun (WGS) entry which is preliminary data.</text>
</comment>
<feature type="domain" description="Phospholipase/carboxylesterase/thioesterase" evidence="2">
    <location>
        <begin position="51"/>
        <end position="245"/>
    </location>
</feature>
<keyword evidence="1" id="KW-0732">Signal</keyword>
<dbReference type="PANTHER" id="PTHR43037">
    <property type="entry name" value="UNNAMED PRODUCT-RELATED"/>
    <property type="match status" value="1"/>
</dbReference>
<proteinExistence type="predicted"/>
<accession>A0A372NUT4</accession>
<evidence type="ECO:0000313" key="3">
    <source>
        <dbReference type="EMBL" id="RFZ93028.1"/>
    </source>
</evidence>
<dbReference type="OrthoDB" id="9764953at2"/>
<dbReference type="PANTHER" id="PTHR43037:SF1">
    <property type="entry name" value="BLL1128 PROTEIN"/>
    <property type="match status" value="1"/>
</dbReference>
<dbReference type="GO" id="GO:0016787">
    <property type="term" value="F:hydrolase activity"/>
    <property type="evidence" value="ECO:0007669"/>
    <property type="project" value="InterPro"/>
</dbReference>
<dbReference type="InterPro" id="IPR029058">
    <property type="entry name" value="AB_hydrolase_fold"/>
</dbReference>